<name>A0ABP8HAH8_9BURK</name>
<comment type="caution">
    <text evidence="2">The sequence shown here is derived from an EMBL/GenBank/DDBJ whole genome shotgun (WGS) entry which is preliminary data.</text>
</comment>
<dbReference type="PANTHER" id="PTHR43102:SF2">
    <property type="entry name" value="GAF DOMAIN-CONTAINING PROTEIN"/>
    <property type="match status" value="1"/>
</dbReference>
<protein>
    <recommendedName>
        <fullName evidence="1">GAF domain-containing protein</fullName>
    </recommendedName>
</protein>
<proteinExistence type="predicted"/>
<gene>
    <name evidence="2" type="ORF">GCM10023165_13700</name>
</gene>
<accession>A0ABP8HAH8</accession>
<dbReference type="Proteomes" id="UP001500975">
    <property type="component" value="Unassembled WGS sequence"/>
</dbReference>
<reference evidence="3" key="1">
    <citation type="journal article" date="2019" name="Int. J. Syst. Evol. Microbiol.">
        <title>The Global Catalogue of Microorganisms (GCM) 10K type strain sequencing project: providing services to taxonomists for standard genome sequencing and annotation.</title>
        <authorList>
            <consortium name="The Broad Institute Genomics Platform"/>
            <consortium name="The Broad Institute Genome Sequencing Center for Infectious Disease"/>
            <person name="Wu L."/>
            <person name="Ma J."/>
        </authorList>
    </citation>
    <scope>NUCLEOTIDE SEQUENCE [LARGE SCALE GENOMIC DNA]</scope>
    <source>
        <strain evidence="3">JCM 17804</strain>
    </source>
</reference>
<dbReference type="InterPro" id="IPR003018">
    <property type="entry name" value="GAF"/>
</dbReference>
<dbReference type="Gene3D" id="3.30.450.40">
    <property type="match status" value="1"/>
</dbReference>
<evidence type="ECO:0000313" key="2">
    <source>
        <dbReference type="EMBL" id="GAA4336424.1"/>
    </source>
</evidence>
<evidence type="ECO:0000313" key="3">
    <source>
        <dbReference type="Proteomes" id="UP001500975"/>
    </source>
</evidence>
<dbReference type="SMART" id="SM00065">
    <property type="entry name" value="GAF"/>
    <property type="match status" value="1"/>
</dbReference>
<dbReference type="EMBL" id="BAABGJ010000011">
    <property type="protein sequence ID" value="GAA4336424.1"/>
    <property type="molecule type" value="Genomic_DNA"/>
</dbReference>
<evidence type="ECO:0000259" key="1">
    <source>
        <dbReference type="SMART" id="SM00065"/>
    </source>
</evidence>
<feature type="domain" description="GAF" evidence="1">
    <location>
        <begin position="39"/>
        <end position="187"/>
    </location>
</feature>
<sequence length="191" mass="20806">MGGEVSSGASAAPAHGVFEAFESALRSFAIVTSDAGDDRVDRAVRDVLRLVREHLNMDLAFVSCVQGGLRFFRNVDPPHGLQLLKEGASDPEEESFCRQVLDGRLPELVRDVSTYPGRDALPATPFRIGAHMSTPIRLADGSIYGTLCCFSFAANQELAERDLKRLQMAAQMTARLIDQARRNGNDLSQVA</sequence>
<dbReference type="PANTHER" id="PTHR43102">
    <property type="entry name" value="SLR1143 PROTEIN"/>
    <property type="match status" value="1"/>
</dbReference>
<organism evidence="2 3">
    <name type="scientific">Variovorax defluvii</name>
    <dbReference type="NCBI Taxonomy" id="913761"/>
    <lineage>
        <taxon>Bacteria</taxon>
        <taxon>Pseudomonadati</taxon>
        <taxon>Pseudomonadota</taxon>
        <taxon>Betaproteobacteria</taxon>
        <taxon>Burkholderiales</taxon>
        <taxon>Comamonadaceae</taxon>
        <taxon>Variovorax</taxon>
    </lineage>
</organism>
<dbReference type="InterPro" id="IPR029016">
    <property type="entry name" value="GAF-like_dom_sf"/>
</dbReference>
<keyword evidence="3" id="KW-1185">Reference proteome</keyword>
<dbReference type="Pfam" id="PF01590">
    <property type="entry name" value="GAF"/>
    <property type="match status" value="1"/>
</dbReference>
<dbReference type="SUPFAM" id="SSF55781">
    <property type="entry name" value="GAF domain-like"/>
    <property type="match status" value="1"/>
</dbReference>